<dbReference type="PANTHER" id="PTHR10628">
    <property type="entry name" value="SIALIDASE"/>
    <property type="match status" value="1"/>
</dbReference>
<comment type="caution">
    <text evidence="7">The sequence shown here is derived from an EMBL/GenBank/DDBJ whole genome shotgun (WGS) entry which is preliminary data.</text>
</comment>
<evidence type="ECO:0000259" key="5">
    <source>
        <dbReference type="Pfam" id="PF13088"/>
    </source>
</evidence>
<evidence type="ECO:0000313" key="7">
    <source>
        <dbReference type="EMBL" id="PQO29813.1"/>
    </source>
</evidence>
<dbReference type="GO" id="GO:0006689">
    <property type="term" value="P:ganglioside catabolic process"/>
    <property type="evidence" value="ECO:0007669"/>
    <property type="project" value="TreeGrafter"/>
</dbReference>
<dbReference type="InterPro" id="IPR036278">
    <property type="entry name" value="Sialidase_sf"/>
</dbReference>
<evidence type="ECO:0000256" key="1">
    <source>
        <dbReference type="ARBA" id="ARBA00000427"/>
    </source>
</evidence>
<dbReference type="InterPro" id="IPR029456">
    <property type="entry name" value="Sialidase_N"/>
</dbReference>
<accession>A0A2S8FCC3</accession>
<dbReference type="EC" id="3.2.1.18" evidence="3"/>
<dbReference type="GO" id="GO:0004308">
    <property type="term" value="F:exo-alpha-sialidase activity"/>
    <property type="evidence" value="ECO:0007669"/>
    <property type="project" value="UniProtKB-EC"/>
</dbReference>
<evidence type="ECO:0000259" key="6">
    <source>
        <dbReference type="Pfam" id="PF14873"/>
    </source>
</evidence>
<name>A0A2S8FCC3_9BACT</name>
<dbReference type="EMBL" id="PUHY01000015">
    <property type="protein sequence ID" value="PQO29813.1"/>
    <property type="molecule type" value="Genomic_DNA"/>
</dbReference>
<evidence type="ECO:0000256" key="3">
    <source>
        <dbReference type="ARBA" id="ARBA00012733"/>
    </source>
</evidence>
<dbReference type="Gene3D" id="2.120.10.10">
    <property type="match status" value="1"/>
</dbReference>
<dbReference type="Pfam" id="PF13088">
    <property type="entry name" value="BNR_2"/>
    <property type="match status" value="1"/>
</dbReference>
<gene>
    <name evidence="7" type="ORF">C5Y83_27610</name>
</gene>
<dbReference type="PRINTS" id="PR01803">
    <property type="entry name" value="TCSIALIDASE"/>
</dbReference>
<dbReference type="Pfam" id="PF14873">
    <property type="entry name" value="BNR_assoc_N"/>
    <property type="match status" value="1"/>
</dbReference>
<dbReference type="GO" id="GO:0016020">
    <property type="term" value="C:membrane"/>
    <property type="evidence" value="ECO:0007669"/>
    <property type="project" value="TreeGrafter"/>
</dbReference>
<dbReference type="AlphaFoldDB" id="A0A2S8FCC3"/>
<dbReference type="InterPro" id="IPR026856">
    <property type="entry name" value="Sialidase_fam"/>
</dbReference>
<dbReference type="InterPro" id="IPR011040">
    <property type="entry name" value="Sialidase"/>
</dbReference>
<organism evidence="7 8">
    <name type="scientific">Blastopirellula marina</name>
    <dbReference type="NCBI Taxonomy" id="124"/>
    <lineage>
        <taxon>Bacteria</taxon>
        <taxon>Pseudomonadati</taxon>
        <taxon>Planctomycetota</taxon>
        <taxon>Planctomycetia</taxon>
        <taxon>Pirellulales</taxon>
        <taxon>Pirellulaceae</taxon>
        <taxon>Blastopirellula</taxon>
    </lineage>
</organism>
<sequence>MAYLMKSAYLCFRLLLLGAFILSVRSTVCWAQSETNQPGNLAELTSGFETLAPGPLVEGSDKSGTWSADAGHAEIHTMHQRGGKASLRLMGGVERSVVWTPHDFAGDTDRLEFWYERWTSRPPFSFHVELLSDGEWTSVFHDAGKAEVGSFKNHVSIPLKGKLPEQVRFRSTTPPASGVMIDDFYLGGVVPKVVKSISARQFVVPVLLRNEWNPILQIEIDVQGTEGELTLEAVQIELGGSLEIESIEKVEIIASETPQPAWFTISDIAKMAGVQVIGVSTRPQASMEVGVQTELARGANYFFVSVKLKDTTDVSQNLQIACPTVKISGETRALNPPRQEAPLRIGHALRRAGEKGVHTYRIPGLATTKQGALIAVYDVRYRGSGDLPADIDVGMSRSVDGGRSWEPMRIIMDMGSDPQWKYDGIGDPAVLVDARTGTIWVAALWSHGNRAWHYSRQGLGPEETGQLMLVRSADDGKTWSKPVSITQQIKNPDWNLAFNGPGKGITMKDGTLVFPAQFQDENRIPHSTIIYSVDHGATWKIGTGAHPETTEAQVIEIRPGQLMLNCRYNDASSRVVMITSDLGKTWQEHGTSKNALIEPVACMASLIDVDQELGENTGGWLLFSNPNNLSSRQSITIKASNDLGQNWPEKYQLLLDEGRSAGYSCLTMIDHETVGILYEGSASKLVFQRIPLRDVIDKVSEFNAAP</sequence>
<dbReference type="GO" id="GO:0005737">
    <property type="term" value="C:cytoplasm"/>
    <property type="evidence" value="ECO:0007669"/>
    <property type="project" value="TreeGrafter"/>
</dbReference>
<comment type="similarity">
    <text evidence="2">Belongs to the glycosyl hydrolase 33 family.</text>
</comment>
<dbReference type="InterPro" id="IPR008377">
    <property type="entry name" value="Sialidase_trypan"/>
</dbReference>
<feature type="domain" description="Sialidase" evidence="5">
    <location>
        <begin position="383"/>
        <end position="671"/>
    </location>
</feature>
<feature type="domain" description="Sialidase N-terminal" evidence="6">
    <location>
        <begin position="196"/>
        <end position="330"/>
    </location>
</feature>
<keyword evidence="4" id="KW-0677">Repeat</keyword>
<proteinExistence type="inferred from homology"/>
<evidence type="ECO:0000256" key="4">
    <source>
        <dbReference type="ARBA" id="ARBA00022737"/>
    </source>
</evidence>
<dbReference type="SUPFAM" id="SSF50939">
    <property type="entry name" value="Sialidases"/>
    <property type="match status" value="1"/>
</dbReference>
<evidence type="ECO:0000256" key="2">
    <source>
        <dbReference type="ARBA" id="ARBA00009348"/>
    </source>
</evidence>
<protein>
    <recommendedName>
        <fullName evidence="3">exo-alpha-sialidase</fullName>
        <ecNumber evidence="3">3.2.1.18</ecNumber>
    </recommendedName>
</protein>
<dbReference type="CDD" id="cd15482">
    <property type="entry name" value="Sialidase_non-viral"/>
    <property type="match status" value="1"/>
</dbReference>
<reference evidence="7 8" key="1">
    <citation type="submission" date="2018-02" db="EMBL/GenBank/DDBJ databases">
        <title>Comparative genomes isolates from brazilian mangrove.</title>
        <authorList>
            <person name="Araujo J.E."/>
            <person name="Taketani R.G."/>
            <person name="Silva M.C.P."/>
            <person name="Loureco M.V."/>
            <person name="Andreote F.D."/>
        </authorList>
    </citation>
    <scope>NUCLEOTIDE SEQUENCE [LARGE SCALE GENOMIC DNA]</scope>
    <source>
        <strain evidence="7 8">Hex-1 MGV</strain>
    </source>
</reference>
<dbReference type="Proteomes" id="UP000238322">
    <property type="component" value="Unassembled WGS sequence"/>
</dbReference>
<dbReference type="Gene3D" id="2.60.40.1290">
    <property type="match status" value="2"/>
</dbReference>
<dbReference type="PANTHER" id="PTHR10628:SF30">
    <property type="entry name" value="EXO-ALPHA-SIALIDASE"/>
    <property type="match status" value="1"/>
</dbReference>
<comment type="catalytic activity">
    <reaction evidence="1">
        <text>Hydrolysis of alpha-(2-&gt;3)-, alpha-(2-&gt;6)-, alpha-(2-&gt;8)- glycosidic linkages of terminal sialic acid residues in oligosaccharides, glycoproteins, glycolipids, colominic acid and synthetic substrates.</text>
        <dbReference type="EC" id="3.2.1.18"/>
    </reaction>
</comment>
<dbReference type="GO" id="GO:0009313">
    <property type="term" value="P:oligosaccharide catabolic process"/>
    <property type="evidence" value="ECO:0007669"/>
    <property type="project" value="TreeGrafter"/>
</dbReference>
<evidence type="ECO:0000313" key="8">
    <source>
        <dbReference type="Proteomes" id="UP000238322"/>
    </source>
</evidence>